<comment type="caution">
    <text evidence="1">The sequence shown here is derived from an EMBL/GenBank/DDBJ whole genome shotgun (WGS) entry which is preliminary data.</text>
</comment>
<evidence type="ECO:0000313" key="1">
    <source>
        <dbReference type="EMBL" id="MFB9315198.1"/>
    </source>
</evidence>
<dbReference type="RefSeq" id="WP_140008917.1">
    <property type="nucleotide sequence ID" value="NZ_JBHMDG010000030.1"/>
</dbReference>
<protein>
    <submittedName>
        <fullName evidence="1">Uncharacterized protein</fullName>
    </submittedName>
</protein>
<accession>A0ABV5KEN7</accession>
<proteinExistence type="predicted"/>
<keyword evidence="2" id="KW-1185">Reference proteome</keyword>
<organism evidence="1 2">
    <name type="scientific">Nocardioides plantarum</name>
    <dbReference type="NCBI Taxonomy" id="29299"/>
    <lineage>
        <taxon>Bacteria</taxon>
        <taxon>Bacillati</taxon>
        <taxon>Actinomycetota</taxon>
        <taxon>Actinomycetes</taxon>
        <taxon>Propionibacteriales</taxon>
        <taxon>Nocardioidaceae</taxon>
        <taxon>Nocardioides</taxon>
    </lineage>
</organism>
<evidence type="ECO:0000313" key="2">
    <source>
        <dbReference type="Proteomes" id="UP001589750"/>
    </source>
</evidence>
<name>A0ABV5KEN7_9ACTN</name>
<sequence length="233" mass="25258">MSHAPRPLTADDLDWVVETAAARREELAPHAPRFWRPASDATARHRDFLDRLIADPATLTLRTDHGYVMALGDDSRRVVDDMAVAAPAWADEGAALLRAVLATTTTVRFVAPVAEPERRTTAEALGLRPVETWWHHDLPLVQVRGEGERVELSTVGARGRLVPAPPIYSPGGPVLLVADVETAAALAAIEAEAAERGATVAVVPQRTDDLMRELLLVEAGYLRTTDFLEGART</sequence>
<dbReference type="EMBL" id="JBHMDG010000030">
    <property type="protein sequence ID" value="MFB9315198.1"/>
    <property type="molecule type" value="Genomic_DNA"/>
</dbReference>
<dbReference type="Proteomes" id="UP001589750">
    <property type="component" value="Unassembled WGS sequence"/>
</dbReference>
<reference evidence="1 2" key="1">
    <citation type="submission" date="2024-09" db="EMBL/GenBank/DDBJ databases">
        <authorList>
            <person name="Sun Q."/>
            <person name="Mori K."/>
        </authorList>
    </citation>
    <scope>NUCLEOTIDE SEQUENCE [LARGE SCALE GENOMIC DNA]</scope>
    <source>
        <strain evidence="1 2">JCM 9626</strain>
    </source>
</reference>
<gene>
    <name evidence="1" type="ORF">ACFFRI_19275</name>
</gene>